<protein>
    <submittedName>
        <fullName evidence="2">Uncharacterized protein</fullName>
    </submittedName>
</protein>
<proteinExistence type="predicted"/>
<dbReference type="EMBL" id="LAZR01013114">
    <property type="protein sequence ID" value="KKM23483.1"/>
    <property type="molecule type" value="Genomic_DNA"/>
</dbReference>
<organism evidence="2">
    <name type="scientific">marine sediment metagenome</name>
    <dbReference type="NCBI Taxonomy" id="412755"/>
    <lineage>
        <taxon>unclassified sequences</taxon>
        <taxon>metagenomes</taxon>
        <taxon>ecological metagenomes</taxon>
    </lineage>
</organism>
<evidence type="ECO:0000313" key="2">
    <source>
        <dbReference type="EMBL" id="KKM23483.1"/>
    </source>
</evidence>
<dbReference type="EMBL" id="LAZR01058179">
    <property type="protein sequence ID" value="KKK70466.1"/>
    <property type="molecule type" value="Genomic_DNA"/>
</dbReference>
<evidence type="ECO:0000313" key="3">
    <source>
        <dbReference type="EMBL" id="KKM23487.1"/>
    </source>
</evidence>
<dbReference type="AlphaFoldDB" id="A0A0F9KMS9"/>
<gene>
    <name evidence="3" type="ORF">LCGC14_1614670</name>
    <name evidence="2" type="ORF">LCGC14_1614710</name>
    <name evidence="1" type="ORF">LCGC14_2923720</name>
</gene>
<evidence type="ECO:0000313" key="1">
    <source>
        <dbReference type="EMBL" id="KKK70466.1"/>
    </source>
</evidence>
<dbReference type="EMBL" id="LAZR01013113">
    <property type="protein sequence ID" value="KKM23487.1"/>
    <property type="molecule type" value="Genomic_DNA"/>
</dbReference>
<comment type="caution">
    <text evidence="2">The sequence shown here is derived from an EMBL/GenBank/DDBJ whole genome shotgun (WGS) entry which is preliminary data.</text>
</comment>
<name>A0A0F9KMS9_9ZZZZ</name>
<accession>A0A0F9KMS9</accession>
<reference evidence="2" key="1">
    <citation type="journal article" date="2015" name="Nature">
        <title>Complex archaea that bridge the gap between prokaryotes and eukaryotes.</title>
        <authorList>
            <person name="Spang A."/>
            <person name="Saw J.H."/>
            <person name="Jorgensen S.L."/>
            <person name="Zaremba-Niedzwiedzka K."/>
            <person name="Martijn J."/>
            <person name="Lind A.E."/>
            <person name="van Eijk R."/>
            <person name="Schleper C."/>
            <person name="Guy L."/>
            <person name="Ettema T.J."/>
        </authorList>
    </citation>
    <scope>NUCLEOTIDE SEQUENCE</scope>
</reference>
<feature type="non-terminal residue" evidence="2">
    <location>
        <position position="1"/>
    </location>
</feature>
<sequence length="91" mass="10210">KKKKWKFPTKWKMQAKKASKHRDAVLIFYLNLKGELEQPLVVPIYSGNMVVIRDDDTVITFTGVVAGTIVPIQAKRINSTSTTATSMVALF</sequence>